<sequence>MDFLNQTAAQVRELFASMTPGARVTAGLLVAVVVVSMGFLFQQATLGPDEYLFGGESIDRRQLPRMEAAMSAAGIKYETQGTKIRVSPGDKNAAIAAIADAGELPPEFHKIMDDAINGGSLFDFRDTKLQRMRAAREAQASLILGDFPWVEKADVIFNERQGSGLHASRHATAAVSILPAVGESLSSQRARVVKEFISKACDVAIEDIAITNLGNDTLAGGDGGISPDDFDHPLYRLRAMEADRVRQTIMRNLAFIPGVLVQVNPRIDPKSEQRVVEVTPEKESVALSKKTQTQEESHTSGGAGSRVGVEAQAAQGPPSANRDEVVSAQDQTTKKSETTDIASGVGTRRMETVTSGFALEEAEASVVVPISYVKAVFRERNQTPEGEAPKEIDANQLEQMQTTIRSEIEGIVEPLLPKLALGENDFKQVKVNFVTDLPQAELPTPSLATNALGMLGTHANTLAMLGLAVAGLVMLRSMVTSSGGKDGSAQGIPALKIENDQYAESDAQDGEDSQRPKLKLRKADTLKGDLSDMVASDPDAAAAILRSWINNAA</sequence>
<keyword evidence="3" id="KW-0282">Flagellum</keyword>
<evidence type="ECO:0000313" key="3">
    <source>
        <dbReference type="EMBL" id="QDV75246.1"/>
    </source>
</evidence>
<keyword evidence="2" id="KW-0812">Transmembrane</keyword>
<accession>A0A518KBS2</accession>
<dbReference type="KEGG" id="bmei:Spa11_34600"/>
<organism evidence="3 4">
    <name type="scientific">Botrimarina mediterranea</name>
    <dbReference type="NCBI Taxonomy" id="2528022"/>
    <lineage>
        <taxon>Bacteria</taxon>
        <taxon>Pseudomonadati</taxon>
        <taxon>Planctomycetota</taxon>
        <taxon>Planctomycetia</taxon>
        <taxon>Pirellulales</taxon>
        <taxon>Lacipirellulaceae</taxon>
        <taxon>Botrimarina</taxon>
    </lineage>
</organism>
<dbReference type="EMBL" id="CP036349">
    <property type="protein sequence ID" value="QDV75246.1"/>
    <property type="molecule type" value="Genomic_DNA"/>
</dbReference>
<reference evidence="3 4" key="1">
    <citation type="submission" date="2019-02" db="EMBL/GenBank/DDBJ databases">
        <title>Deep-cultivation of Planctomycetes and their phenomic and genomic characterization uncovers novel biology.</title>
        <authorList>
            <person name="Wiegand S."/>
            <person name="Jogler M."/>
            <person name="Boedeker C."/>
            <person name="Pinto D."/>
            <person name="Vollmers J."/>
            <person name="Rivas-Marin E."/>
            <person name="Kohn T."/>
            <person name="Peeters S.H."/>
            <person name="Heuer A."/>
            <person name="Rast P."/>
            <person name="Oberbeckmann S."/>
            <person name="Bunk B."/>
            <person name="Jeske O."/>
            <person name="Meyerdierks A."/>
            <person name="Storesund J.E."/>
            <person name="Kallscheuer N."/>
            <person name="Luecker S."/>
            <person name="Lage O.M."/>
            <person name="Pohl T."/>
            <person name="Merkel B.J."/>
            <person name="Hornburger P."/>
            <person name="Mueller R.-W."/>
            <person name="Bruemmer F."/>
            <person name="Labrenz M."/>
            <person name="Spormann A.M."/>
            <person name="Op den Camp H."/>
            <person name="Overmann J."/>
            <person name="Amann R."/>
            <person name="Jetten M.S.M."/>
            <person name="Mascher T."/>
            <person name="Medema M.H."/>
            <person name="Devos D.P."/>
            <person name="Kaster A.-K."/>
            <person name="Ovreas L."/>
            <person name="Rohde M."/>
            <person name="Galperin M.Y."/>
            <person name="Jogler C."/>
        </authorList>
    </citation>
    <scope>NUCLEOTIDE SEQUENCE [LARGE SCALE GENOMIC DNA]</scope>
    <source>
        <strain evidence="3 4">Spa11</strain>
    </source>
</reference>
<gene>
    <name evidence="3" type="ORF">Spa11_34600</name>
</gene>
<dbReference type="PANTHER" id="PTHR30046:SF0">
    <property type="entry name" value="FLAGELLAR M-RING PROTEIN"/>
    <property type="match status" value="1"/>
</dbReference>
<evidence type="ECO:0000313" key="4">
    <source>
        <dbReference type="Proteomes" id="UP000316426"/>
    </source>
</evidence>
<dbReference type="Proteomes" id="UP000316426">
    <property type="component" value="Chromosome"/>
</dbReference>
<feature type="transmembrane region" description="Helical" evidence="2">
    <location>
        <begin position="21"/>
        <end position="41"/>
    </location>
</feature>
<evidence type="ECO:0000256" key="1">
    <source>
        <dbReference type="SAM" id="MobiDB-lite"/>
    </source>
</evidence>
<keyword evidence="2" id="KW-0472">Membrane</keyword>
<dbReference type="AlphaFoldDB" id="A0A518KBS2"/>
<evidence type="ECO:0000256" key="2">
    <source>
        <dbReference type="SAM" id="Phobius"/>
    </source>
</evidence>
<feature type="compositionally biased region" description="Basic and acidic residues" evidence="1">
    <location>
        <begin position="271"/>
        <end position="284"/>
    </location>
</feature>
<dbReference type="InterPro" id="IPR043427">
    <property type="entry name" value="YscJ/FliF"/>
</dbReference>
<proteinExistence type="predicted"/>
<keyword evidence="4" id="KW-1185">Reference proteome</keyword>
<keyword evidence="2" id="KW-1133">Transmembrane helix</keyword>
<keyword evidence="3" id="KW-0969">Cilium</keyword>
<keyword evidence="3" id="KW-0966">Cell projection</keyword>
<dbReference type="RefSeq" id="WP_145114368.1">
    <property type="nucleotide sequence ID" value="NZ_CP036349.1"/>
</dbReference>
<feature type="region of interest" description="Disordered" evidence="1">
    <location>
        <begin position="271"/>
        <end position="344"/>
    </location>
</feature>
<name>A0A518KBS2_9BACT</name>
<dbReference type="PANTHER" id="PTHR30046">
    <property type="entry name" value="FLAGELLAR M-RING PROTEIN"/>
    <property type="match status" value="1"/>
</dbReference>
<protein>
    <submittedName>
        <fullName evidence="3">Flagellar MS-ring protein</fullName>
    </submittedName>
</protein>